<sequence length="134" mass="14636">MTKPIRDLSQLLAGMEPVLRDGIYVYATVSDDVSLPWDKVEATVREDEGLSVVVTEAVADSYNLNSQFRSAWITLMVHSDLEAVGLTAAFSKVLGEAGISCNVIAGNYHDHILVPYEKANLALETLKKLQNGLE</sequence>
<gene>
    <name evidence="3" type="ORF">EAF07_02500</name>
</gene>
<protein>
    <submittedName>
        <fullName evidence="3">ACT domain-containing protein</fullName>
    </submittedName>
</protein>
<proteinExistence type="predicted"/>
<evidence type="ECO:0000259" key="2">
    <source>
        <dbReference type="Pfam" id="PF13840"/>
    </source>
</evidence>
<dbReference type="RefSeq" id="WP_121834713.1">
    <property type="nucleotide sequence ID" value="NZ_CP163513.1"/>
</dbReference>
<dbReference type="SUPFAM" id="SSF55021">
    <property type="entry name" value="ACT-like"/>
    <property type="match status" value="2"/>
</dbReference>
<feature type="domain" description="DUF2241" evidence="1">
    <location>
        <begin position="5"/>
        <end position="69"/>
    </location>
</feature>
<dbReference type="InterPro" id="IPR018717">
    <property type="entry name" value="DUF2241"/>
</dbReference>
<keyword evidence="4" id="KW-1185">Reference proteome</keyword>
<feature type="domain" description="CASTOR ACT" evidence="2">
    <location>
        <begin position="70"/>
        <end position="127"/>
    </location>
</feature>
<dbReference type="InterPro" id="IPR027795">
    <property type="entry name" value="CASTOR_ACT_dom"/>
</dbReference>
<dbReference type="AlphaFoldDB" id="A0A3L9E0C6"/>
<dbReference type="InterPro" id="IPR045865">
    <property type="entry name" value="ACT-like_dom_sf"/>
</dbReference>
<dbReference type="EMBL" id="RCVM01000002">
    <property type="protein sequence ID" value="RLY04872.1"/>
    <property type="molecule type" value="Genomic_DNA"/>
</dbReference>
<dbReference type="Proteomes" id="UP000279194">
    <property type="component" value="Unassembled WGS sequence"/>
</dbReference>
<reference evidence="3 4" key="1">
    <citation type="submission" date="2018-10" db="EMBL/GenBank/DDBJ databases">
        <title>Streptococcus hillyeri sp. nov., isolated from equine tracheal sample.</title>
        <authorList>
            <person name="Macfadyen A.C."/>
            <person name="Waller A."/>
            <person name="Paterson G.K."/>
        </authorList>
    </citation>
    <scope>NUCLEOTIDE SEQUENCE [LARGE SCALE GENOMIC DNA]</scope>
    <source>
        <strain evidence="3 4">28462</strain>
    </source>
</reference>
<evidence type="ECO:0000313" key="3">
    <source>
        <dbReference type="EMBL" id="RLY04872.1"/>
    </source>
</evidence>
<dbReference type="PANTHER" id="PTHR39199:SF1">
    <property type="entry name" value="BLR5128 PROTEIN"/>
    <property type="match status" value="1"/>
</dbReference>
<comment type="caution">
    <text evidence="3">The sequence shown here is derived from an EMBL/GenBank/DDBJ whole genome shotgun (WGS) entry which is preliminary data.</text>
</comment>
<dbReference type="PANTHER" id="PTHR39199">
    <property type="entry name" value="BLR5128 PROTEIN"/>
    <property type="match status" value="1"/>
</dbReference>
<dbReference type="Gene3D" id="3.30.2130.10">
    <property type="entry name" value="VC0802-like"/>
    <property type="match status" value="1"/>
</dbReference>
<dbReference type="OrthoDB" id="517867at2"/>
<dbReference type="Pfam" id="PF10000">
    <property type="entry name" value="ACT_3"/>
    <property type="match status" value="1"/>
</dbReference>
<dbReference type="Pfam" id="PF13840">
    <property type="entry name" value="ACT_7"/>
    <property type="match status" value="1"/>
</dbReference>
<accession>A0A3L9E0C6</accession>
<evidence type="ECO:0000259" key="1">
    <source>
        <dbReference type="Pfam" id="PF10000"/>
    </source>
</evidence>
<organism evidence="3 4">
    <name type="scientific">Streptococcus hillyeri</name>
    <dbReference type="NCBI Taxonomy" id="2282420"/>
    <lineage>
        <taxon>Bacteria</taxon>
        <taxon>Bacillati</taxon>
        <taxon>Bacillota</taxon>
        <taxon>Bacilli</taxon>
        <taxon>Lactobacillales</taxon>
        <taxon>Streptococcaceae</taxon>
        <taxon>Streptococcus</taxon>
    </lineage>
</organism>
<evidence type="ECO:0000313" key="4">
    <source>
        <dbReference type="Proteomes" id="UP000279194"/>
    </source>
</evidence>
<name>A0A3L9E0C6_9STRE</name>